<accession>A0A923PM84</accession>
<dbReference type="Proteomes" id="UP000650081">
    <property type="component" value="Unassembled WGS sequence"/>
</dbReference>
<proteinExistence type="predicted"/>
<organism evidence="1 2">
    <name type="scientific">Neolewinella lacunae</name>
    <dbReference type="NCBI Taxonomy" id="1517758"/>
    <lineage>
        <taxon>Bacteria</taxon>
        <taxon>Pseudomonadati</taxon>
        <taxon>Bacteroidota</taxon>
        <taxon>Saprospiria</taxon>
        <taxon>Saprospirales</taxon>
        <taxon>Lewinellaceae</taxon>
        <taxon>Neolewinella</taxon>
    </lineage>
</organism>
<sequence>MLNLTYPLTIKFKFGVINPQFSVVDGTGRTVAFVKQKAFKLREDISVFQDEAMTQVRYRIKADRWLDYNASYQFTDGEGRDLGRLVRKGARSFWKAAYELYDEGGKQDLLIQEDNGWVKVADSLFSEIPFVGLLAGYFFNPKYNITRPDGTKVAVFSKKPDLISRAFEMEKLAGFEEGEEVRIILGTMMMVLLERNRG</sequence>
<protein>
    <submittedName>
        <fullName evidence="1">Uncharacterized protein</fullName>
    </submittedName>
</protein>
<reference evidence="1" key="1">
    <citation type="submission" date="2020-08" db="EMBL/GenBank/DDBJ databases">
        <title>Lewinella bacteria from marine environments.</title>
        <authorList>
            <person name="Zhong Y."/>
        </authorList>
    </citation>
    <scope>NUCLEOTIDE SEQUENCE</scope>
    <source>
        <strain evidence="1">KCTC 42187</strain>
    </source>
</reference>
<gene>
    <name evidence="1" type="ORF">H9S92_02970</name>
</gene>
<evidence type="ECO:0000313" key="1">
    <source>
        <dbReference type="EMBL" id="MBC6993112.1"/>
    </source>
</evidence>
<comment type="caution">
    <text evidence="1">The sequence shown here is derived from an EMBL/GenBank/DDBJ whole genome shotgun (WGS) entry which is preliminary data.</text>
</comment>
<dbReference type="EMBL" id="JACSIT010000050">
    <property type="protein sequence ID" value="MBC6993112.1"/>
    <property type="molecule type" value="Genomic_DNA"/>
</dbReference>
<dbReference type="AlphaFoldDB" id="A0A923PM84"/>
<evidence type="ECO:0000313" key="2">
    <source>
        <dbReference type="Proteomes" id="UP000650081"/>
    </source>
</evidence>
<dbReference type="InterPro" id="IPR007612">
    <property type="entry name" value="LOR"/>
</dbReference>
<dbReference type="Pfam" id="PF04525">
    <property type="entry name" value="LOR"/>
    <property type="match status" value="1"/>
</dbReference>
<dbReference type="RefSeq" id="WP_187465234.1">
    <property type="nucleotide sequence ID" value="NZ_JACSIT010000050.1"/>
</dbReference>
<keyword evidence="2" id="KW-1185">Reference proteome</keyword>
<name>A0A923PM84_9BACT</name>